<dbReference type="AlphaFoldDB" id="A0A9J6FHG4"/>
<dbReference type="InterPro" id="IPR016024">
    <property type="entry name" value="ARM-type_fold"/>
</dbReference>
<dbReference type="OMA" id="WFNWLGE"/>
<dbReference type="PANTHER" id="PTHR13554:SF10">
    <property type="entry name" value="26S PROTEASOME NON-ATPASE REGULATORY SUBUNIT 5"/>
    <property type="match status" value="1"/>
</dbReference>
<dbReference type="SUPFAM" id="SSF48371">
    <property type="entry name" value="ARM repeat"/>
    <property type="match status" value="1"/>
</dbReference>
<name>A0A9J6FHG4_HAELO</name>
<dbReference type="Pfam" id="PF10508">
    <property type="entry name" value="Proteasom_PSMB"/>
    <property type="match status" value="1"/>
</dbReference>
<dbReference type="InterPro" id="IPR011989">
    <property type="entry name" value="ARM-like"/>
</dbReference>
<dbReference type="EMBL" id="JABSTR010000001">
    <property type="protein sequence ID" value="KAH9361801.1"/>
    <property type="molecule type" value="Genomic_DNA"/>
</dbReference>
<evidence type="ECO:0000313" key="3">
    <source>
        <dbReference type="EMBL" id="KAH9361801.1"/>
    </source>
</evidence>
<dbReference type="InterPro" id="IPR019538">
    <property type="entry name" value="PSMD5"/>
</dbReference>
<dbReference type="GO" id="GO:0043248">
    <property type="term" value="P:proteasome assembly"/>
    <property type="evidence" value="ECO:0007669"/>
    <property type="project" value="InterPro"/>
</dbReference>
<dbReference type="OrthoDB" id="10250600at2759"/>
<reference evidence="3 4" key="1">
    <citation type="journal article" date="2020" name="Cell">
        <title>Large-Scale Comparative Analyses of Tick Genomes Elucidate Their Genetic Diversity and Vector Capacities.</title>
        <authorList>
            <consortium name="Tick Genome and Microbiome Consortium (TIGMIC)"/>
            <person name="Jia N."/>
            <person name="Wang J."/>
            <person name="Shi W."/>
            <person name="Du L."/>
            <person name="Sun Y."/>
            <person name="Zhan W."/>
            <person name="Jiang J.F."/>
            <person name="Wang Q."/>
            <person name="Zhang B."/>
            <person name="Ji P."/>
            <person name="Bell-Sakyi L."/>
            <person name="Cui X.M."/>
            <person name="Yuan T.T."/>
            <person name="Jiang B.G."/>
            <person name="Yang W.F."/>
            <person name="Lam T.T."/>
            <person name="Chang Q.C."/>
            <person name="Ding S.J."/>
            <person name="Wang X.J."/>
            <person name="Zhu J.G."/>
            <person name="Ruan X.D."/>
            <person name="Zhao L."/>
            <person name="Wei J.T."/>
            <person name="Ye R.Z."/>
            <person name="Que T.C."/>
            <person name="Du C.H."/>
            <person name="Zhou Y.H."/>
            <person name="Cheng J.X."/>
            <person name="Dai P.F."/>
            <person name="Guo W.B."/>
            <person name="Han X.H."/>
            <person name="Huang E.J."/>
            <person name="Li L.F."/>
            <person name="Wei W."/>
            <person name="Gao Y.C."/>
            <person name="Liu J.Z."/>
            <person name="Shao H.Z."/>
            <person name="Wang X."/>
            <person name="Wang C.C."/>
            <person name="Yang T.C."/>
            <person name="Huo Q.B."/>
            <person name="Li W."/>
            <person name="Chen H.Y."/>
            <person name="Chen S.E."/>
            <person name="Zhou L.G."/>
            <person name="Ni X.B."/>
            <person name="Tian J.H."/>
            <person name="Sheng Y."/>
            <person name="Liu T."/>
            <person name="Pan Y.S."/>
            <person name="Xia L.Y."/>
            <person name="Li J."/>
            <person name="Zhao F."/>
            <person name="Cao W.C."/>
        </authorList>
    </citation>
    <scope>NUCLEOTIDE SEQUENCE [LARGE SCALE GENOMIC DNA]</scope>
    <source>
        <strain evidence="3">HaeL-2018</strain>
    </source>
</reference>
<evidence type="ECO:0000256" key="2">
    <source>
        <dbReference type="ARBA" id="ARBA00014933"/>
    </source>
</evidence>
<keyword evidence="4" id="KW-1185">Reference proteome</keyword>
<sequence length="415" mass="46315">MKGHKFHLVNIIKQNVSLPQELIRCCKDNVILCQLSCDRRILEAVLKLLGGEDLWLSKQSAIMLKKMIREKEALGAMLHPPVSDVLDSIMDHSDVCRFRVFEVFVDVAKASPENLERLSESGHLERLLKEMDKNDVLVQLNALEVLTELVSCSHGLDYLERTGIISKFRQKALNLSSDPLGTFLGPGVLKFFGSMGLTSPQRLLLDYPQVLSFIFESVQSDDLACQVVAAETVGIISSTVQGKRVLQSHGDRMSRYLKTLGQSIQSGKTDFKVRYLGALANVLHIQDPSCEDLERLTEQWFGQLGEQPVVLLLGLCRQPFPELRCAALGALVEVARTRWGQAALSAQPGFIEYLLDRSTETDKRSKEAKFALLAALAEPQPRGFSAADWHRIKKAHREGPFYLASQPAVTFEEVS</sequence>
<dbReference type="Proteomes" id="UP000821853">
    <property type="component" value="Chromosome 1"/>
</dbReference>
<dbReference type="Gene3D" id="1.25.10.10">
    <property type="entry name" value="Leucine-rich Repeat Variant"/>
    <property type="match status" value="2"/>
</dbReference>
<dbReference type="GO" id="GO:0005829">
    <property type="term" value="C:cytosol"/>
    <property type="evidence" value="ECO:0007669"/>
    <property type="project" value="TreeGrafter"/>
</dbReference>
<proteinExistence type="inferred from homology"/>
<comment type="similarity">
    <text evidence="1">Belongs to the proteasome subunit S5B/HSM3 family.</text>
</comment>
<evidence type="ECO:0000313" key="4">
    <source>
        <dbReference type="Proteomes" id="UP000821853"/>
    </source>
</evidence>
<accession>A0A9J6FHG4</accession>
<evidence type="ECO:0000256" key="1">
    <source>
        <dbReference type="ARBA" id="ARBA00006823"/>
    </source>
</evidence>
<dbReference type="PANTHER" id="PTHR13554">
    <property type="entry name" value="26S PROTEASOME NON-ATPASE REGULATORY SUBUNIT 5-RELATED"/>
    <property type="match status" value="1"/>
</dbReference>
<comment type="caution">
    <text evidence="3">The sequence shown here is derived from an EMBL/GenBank/DDBJ whole genome shotgun (WGS) entry which is preliminary data.</text>
</comment>
<gene>
    <name evidence="3" type="ORF">HPB48_003790</name>
</gene>
<dbReference type="VEuPathDB" id="VectorBase:HLOH_046062"/>
<organism evidence="3 4">
    <name type="scientific">Haemaphysalis longicornis</name>
    <name type="common">Bush tick</name>
    <dbReference type="NCBI Taxonomy" id="44386"/>
    <lineage>
        <taxon>Eukaryota</taxon>
        <taxon>Metazoa</taxon>
        <taxon>Ecdysozoa</taxon>
        <taxon>Arthropoda</taxon>
        <taxon>Chelicerata</taxon>
        <taxon>Arachnida</taxon>
        <taxon>Acari</taxon>
        <taxon>Parasitiformes</taxon>
        <taxon>Ixodida</taxon>
        <taxon>Ixodoidea</taxon>
        <taxon>Ixodidae</taxon>
        <taxon>Haemaphysalinae</taxon>
        <taxon>Haemaphysalis</taxon>
    </lineage>
</organism>
<protein>
    <recommendedName>
        <fullName evidence="2">26S proteasome non-ATPase regulatory subunit 5</fullName>
    </recommendedName>
</protein>